<dbReference type="GO" id="GO:0003700">
    <property type="term" value="F:DNA-binding transcription factor activity"/>
    <property type="evidence" value="ECO:0007669"/>
    <property type="project" value="TreeGrafter"/>
</dbReference>
<reference evidence="4 5" key="1">
    <citation type="journal article" date="2013" name="Front. Microbiol.">
        <title>Comparative genomic analyses of the cyanobacterium, Lyngbya aestuarii BL J, a powerful hydrogen producer.</title>
        <authorList>
            <person name="Kothari A."/>
            <person name="Vaughn M."/>
            <person name="Garcia-Pichel F."/>
        </authorList>
    </citation>
    <scope>NUCLEOTIDE SEQUENCE [LARGE SCALE GENOMIC DNA]</scope>
    <source>
        <strain evidence="4 5">BL J</strain>
    </source>
</reference>
<dbReference type="PROSITE" id="PS50977">
    <property type="entry name" value="HTH_TETR_2"/>
    <property type="match status" value="1"/>
</dbReference>
<dbReference type="Pfam" id="PF00440">
    <property type="entry name" value="TetR_N"/>
    <property type="match status" value="1"/>
</dbReference>
<dbReference type="Pfam" id="PF17939">
    <property type="entry name" value="TetR_C_30"/>
    <property type="match status" value="1"/>
</dbReference>
<organism evidence="4 5">
    <name type="scientific">Lyngbya aestuarii BL J</name>
    <dbReference type="NCBI Taxonomy" id="1348334"/>
    <lineage>
        <taxon>Bacteria</taxon>
        <taxon>Bacillati</taxon>
        <taxon>Cyanobacteriota</taxon>
        <taxon>Cyanophyceae</taxon>
        <taxon>Oscillatoriophycideae</taxon>
        <taxon>Oscillatoriales</taxon>
        <taxon>Microcoleaceae</taxon>
        <taxon>Lyngbya</taxon>
    </lineage>
</organism>
<evidence type="ECO:0000313" key="4">
    <source>
        <dbReference type="EMBL" id="ERT08347.1"/>
    </source>
</evidence>
<dbReference type="GO" id="GO:0000976">
    <property type="term" value="F:transcription cis-regulatory region binding"/>
    <property type="evidence" value="ECO:0007669"/>
    <property type="project" value="TreeGrafter"/>
</dbReference>
<evidence type="ECO:0000256" key="2">
    <source>
        <dbReference type="PROSITE-ProRule" id="PRU00335"/>
    </source>
</evidence>
<name>U7QM31_9CYAN</name>
<dbReference type="PATRIC" id="fig|1348334.3.peg.1538"/>
<dbReference type="SUPFAM" id="SSF46689">
    <property type="entry name" value="Homeodomain-like"/>
    <property type="match status" value="1"/>
</dbReference>
<dbReference type="InterPro" id="IPR023772">
    <property type="entry name" value="DNA-bd_HTH_TetR-type_CS"/>
</dbReference>
<comment type="caution">
    <text evidence="4">The sequence shown here is derived from an EMBL/GenBank/DDBJ whole genome shotgun (WGS) entry which is preliminary data.</text>
</comment>
<evidence type="ECO:0000256" key="1">
    <source>
        <dbReference type="ARBA" id="ARBA00023125"/>
    </source>
</evidence>
<proteinExistence type="predicted"/>
<dbReference type="SUPFAM" id="SSF48498">
    <property type="entry name" value="Tetracyclin repressor-like, C-terminal domain"/>
    <property type="match status" value="1"/>
</dbReference>
<dbReference type="AlphaFoldDB" id="U7QM31"/>
<keyword evidence="5" id="KW-1185">Reference proteome</keyword>
<gene>
    <name evidence="4" type="ORF">M595_1575</name>
</gene>
<feature type="DNA-binding region" description="H-T-H motif" evidence="2">
    <location>
        <begin position="34"/>
        <end position="53"/>
    </location>
</feature>
<dbReference type="PRINTS" id="PR00455">
    <property type="entry name" value="HTHTETR"/>
</dbReference>
<dbReference type="RefSeq" id="WP_023065389.1">
    <property type="nucleotide sequence ID" value="NZ_AUZM01000011.1"/>
</dbReference>
<sequence>MSRVPSTEPKTDTKEQILNAAERQFALFGFAGASLRAVTRDANVNLAAVHYHFGSKEELFKAVVQRVAEPIVREQMRHLDELENFDPNPSVVDIVQAFVARPLEMILKQRGESCYVHAQFVGRCRTEPRPIQELAEVEFNPSHQRFLELIHKALPHQSFTELEWKLDLIVAMIVRVLKQTEYSDPLSEKSDQEIDNLIQRLVRFILSGISA</sequence>
<keyword evidence="1 2" id="KW-0238">DNA-binding</keyword>
<dbReference type="Gene3D" id="1.10.357.10">
    <property type="entry name" value="Tetracycline Repressor, domain 2"/>
    <property type="match status" value="1"/>
</dbReference>
<feature type="domain" description="HTH tetR-type" evidence="3">
    <location>
        <begin position="11"/>
        <end position="71"/>
    </location>
</feature>
<accession>U7QM31</accession>
<protein>
    <submittedName>
        <fullName evidence="4">Bacterial regulatory s, tetR family protein</fullName>
    </submittedName>
</protein>
<dbReference type="PROSITE" id="PS01081">
    <property type="entry name" value="HTH_TETR_1"/>
    <property type="match status" value="1"/>
</dbReference>
<dbReference type="PANTHER" id="PTHR30055">
    <property type="entry name" value="HTH-TYPE TRANSCRIPTIONAL REGULATOR RUTR"/>
    <property type="match status" value="1"/>
</dbReference>
<dbReference type="InterPro" id="IPR041586">
    <property type="entry name" value="PsrA_TetR_C"/>
</dbReference>
<dbReference type="PANTHER" id="PTHR30055:SF235">
    <property type="entry name" value="TRANSCRIPTIONAL REGULATORY PROTEIN"/>
    <property type="match status" value="1"/>
</dbReference>
<dbReference type="InterPro" id="IPR009057">
    <property type="entry name" value="Homeodomain-like_sf"/>
</dbReference>
<evidence type="ECO:0000313" key="5">
    <source>
        <dbReference type="Proteomes" id="UP000017127"/>
    </source>
</evidence>
<dbReference type="InterPro" id="IPR001647">
    <property type="entry name" value="HTH_TetR"/>
</dbReference>
<dbReference type="OrthoDB" id="9800152at2"/>
<dbReference type="InterPro" id="IPR050109">
    <property type="entry name" value="HTH-type_TetR-like_transc_reg"/>
</dbReference>
<evidence type="ECO:0000259" key="3">
    <source>
        <dbReference type="PROSITE" id="PS50977"/>
    </source>
</evidence>
<dbReference type="InterPro" id="IPR036271">
    <property type="entry name" value="Tet_transcr_reg_TetR-rel_C_sf"/>
</dbReference>
<dbReference type="Proteomes" id="UP000017127">
    <property type="component" value="Unassembled WGS sequence"/>
</dbReference>
<dbReference type="EMBL" id="AUZM01000011">
    <property type="protein sequence ID" value="ERT08347.1"/>
    <property type="molecule type" value="Genomic_DNA"/>
</dbReference>